<proteinExistence type="inferred from homology"/>
<dbReference type="EMBL" id="VPFD01000023">
    <property type="protein sequence ID" value="TXF97735.1"/>
    <property type="molecule type" value="Genomic_DNA"/>
</dbReference>
<keyword evidence="6 7" id="KW-0975">Bacterial flagellum</keyword>
<evidence type="ECO:0000256" key="2">
    <source>
        <dbReference type="ARBA" id="ARBA00004613"/>
    </source>
</evidence>
<dbReference type="GO" id="GO:0044780">
    <property type="term" value="P:bacterial-type flagellum assembly"/>
    <property type="evidence" value="ECO:0007669"/>
    <property type="project" value="InterPro"/>
</dbReference>
<organism evidence="10 11">
    <name type="scientific">Massilia arenae</name>
    <dbReference type="NCBI Taxonomy" id="2603288"/>
    <lineage>
        <taxon>Bacteria</taxon>
        <taxon>Pseudomonadati</taxon>
        <taxon>Pseudomonadota</taxon>
        <taxon>Betaproteobacteria</taxon>
        <taxon>Burkholderiales</taxon>
        <taxon>Oxalobacteraceae</taxon>
        <taxon>Telluria group</taxon>
        <taxon>Massilia</taxon>
    </lineage>
</organism>
<dbReference type="RefSeq" id="WP_147936306.1">
    <property type="nucleotide sequence ID" value="NZ_VPFD01000023.1"/>
</dbReference>
<evidence type="ECO:0000313" key="10">
    <source>
        <dbReference type="EMBL" id="TXF97735.1"/>
    </source>
</evidence>
<feature type="domain" description="Flagellar hook-associated protein FlgK helical" evidence="9">
    <location>
        <begin position="90"/>
        <end position="310"/>
    </location>
</feature>
<evidence type="ECO:0000256" key="3">
    <source>
        <dbReference type="ARBA" id="ARBA00009677"/>
    </source>
</evidence>
<feature type="domain" description="Flagellar basal-body/hook protein C-terminal" evidence="8">
    <location>
        <begin position="424"/>
        <end position="463"/>
    </location>
</feature>
<comment type="caution">
    <text evidence="10">The sequence shown here is derived from an EMBL/GenBank/DDBJ whole genome shotgun (WGS) entry which is preliminary data.</text>
</comment>
<dbReference type="Proteomes" id="UP000321413">
    <property type="component" value="Unassembled WGS sequence"/>
</dbReference>
<keyword evidence="5 7" id="KW-0964">Secreted</keyword>
<dbReference type="GO" id="GO:0005198">
    <property type="term" value="F:structural molecule activity"/>
    <property type="evidence" value="ECO:0007669"/>
    <property type="project" value="UniProtKB-UniRule"/>
</dbReference>
<sequence length="466" mass="48778">MTIINNALSGALAAQLALSASSHNIANLQTKGYTRQSALLMAVGPDASGRSAGNGVQVTSLLRFSDNYKTQAMWRANSEQGLYSQSQPYLTQLESVMGDSSASLSAGIDDFFKAINAVAGDPGSTPLRQQVLTAASLMGERFNGLNNVFNSQLTSVRQQRGALVDSANSDIAAIATLNKQIIETQAGGVSASSLIDARDQAIDELSSKMALEVSNNPDGSRDVSLKSGQALVIGSMSGKLKAAATADSPQAFSITFANSTFVLDPSKMGGQLGGLTQFEQTTLLPLQEDVADLAEEIATRVNSQLATGFTGEPHPTLPGTPWAPGKPLFVYPLGDGASMLKTVAGFKAEDLAFSSDGTPGDTGNLQALAALKTKPITLTNIGAVLLSDADTQLLGKLAVDSKLNKAALKTTDTVRLQSINDWQSTSGVNEDEEAVKLVEFQRMYQANMQVISIANSLFDATLAMMG</sequence>
<evidence type="ECO:0000259" key="9">
    <source>
        <dbReference type="Pfam" id="PF22638"/>
    </source>
</evidence>
<evidence type="ECO:0000259" key="8">
    <source>
        <dbReference type="Pfam" id="PF06429"/>
    </source>
</evidence>
<name>A0A5C7FT43_9BURK</name>
<dbReference type="GO" id="GO:0009424">
    <property type="term" value="C:bacterial-type flagellum hook"/>
    <property type="evidence" value="ECO:0007669"/>
    <property type="project" value="UniProtKB-UniRule"/>
</dbReference>
<keyword evidence="10" id="KW-0966">Cell projection</keyword>
<evidence type="ECO:0000256" key="5">
    <source>
        <dbReference type="ARBA" id="ARBA00022525"/>
    </source>
</evidence>
<reference evidence="10 11" key="1">
    <citation type="submission" date="2019-08" db="EMBL/GenBank/DDBJ databases">
        <title>Massilia golmudensis sp. nov., isolated from sand in the Qinghai-Tibetan Plateau.</title>
        <authorList>
            <person name="Zhang B."/>
        </authorList>
    </citation>
    <scope>NUCLEOTIDE SEQUENCE [LARGE SCALE GENOMIC DNA]</scope>
    <source>
        <strain evidence="10 11">GEM5</strain>
    </source>
</reference>
<dbReference type="SUPFAM" id="SSF64518">
    <property type="entry name" value="Phase 1 flagellin"/>
    <property type="match status" value="1"/>
</dbReference>
<keyword evidence="10" id="KW-0282">Flagellum</keyword>
<dbReference type="PANTHER" id="PTHR30033">
    <property type="entry name" value="FLAGELLAR HOOK-ASSOCIATED PROTEIN 1"/>
    <property type="match status" value="1"/>
</dbReference>
<dbReference type="GO" id="GO:0005576">
    <property type="term" value="C:extracellular region"/>
    <property type="evidence" value="ECO:0007669"/>
    <property type="project" value="UniProtKB-SubCell"/>
</dbReference>
<evidence type="ECO:0000313" key="11">
    <source>
        <dbReference type="Proteomes" id="UP000321413"/>
    </source>
</evidence>
<keyword evidence="11" id="KW-1185">Reference proteome</keyword>
<evidence type="ECO:0000256" key="4">
    <source>
        <dbReference type="ARBA" id="ARBA00016244"/>
    </source>
</evidence>
<dbReference type="AlphaFoldDB" id="A0A5C7FT43"/>
<comment type="similarity">
    <text evidence="3 7">Belongs to the flagella basal body rod proteins family.</text>
</comment>
<dbReference type="InterPro" id="IPR053927">
    <property type="entry name" value="FlgK_helical"/>
</dbReference>
<dbReference type="Pfam" id="PF22638">
    <property type="entry name" value="FlgK_D1"/>
    <property type="match status" value="1"/>
</dbReference>
<comment type="subcellular location">
    <subcellularLocation>
        <location evidence="1 7">Bacterial flagellum</location>
    </subcellularLocation>
    <subcellularLocation>
        <location evidence="2 7">Secreted</location>
    </subcellularLocation>
</comment>
<evidence type="ECO:0000256" key="1">
    <source>
        <dbReference type="ARBA" id="ARBA00004365"/>
    </source>
</evidence>
<dbReference type="NCBIfam" id="TIGR02492">
    <property type="entry name" value="flgK_ends"/>
    <property type="match status" value="1"/>
</dbReference>
<accession>A0A5C7FT43</accession>
<keyword evidence="10" id="KW-0969">Cilium</keyword>
<dbReference type="Pfam" id="PF06429">
    <property type="entry name" value="Flg_bbr_C"/>
    <property type="match status" value="1"/>
</dbReference>
<evidence type="ECO:0000256" key="7">
    <source>
        <dbReference type="RuleBase" id="RU362065"/>
    </source>
</evidence>
<protein>
    <recommendedName>
        <fullName evidence="4 7">Flagellar hook-associated protein 1</fullName>
        <shortName evidence="7">HAP1</shortName>
    </recommendedName>
</protein>
<dbReference type="PANTHER" id="PTHR30033:SF1">
    <property type="entry name" value="FLAGELLAR HOOK-ASSOCIATED PROTEIN 1"/>
    <property type="match status" value="1"/>
</dbReference>
<evidence type="ECO:0000256" key="6">
    <source>
        <dbReference type="ARBA" id="ARBA00023143"/>
    </source>
</evidence>
<dbReference type="InterPro" id="IPR010930">
    <property type="entry name" value="Flg_bb/hook_C_dom"/>
</dbReference>
<dbReference type="PRINTS" id="PR01005">
    <property type="entry name" value="FLGHOOKAP1"/>
</dbReference>
<gene>
    <name evidence="7 10" type="primary">flgK</name>
    <name evidence="10" type="ORF">FVD38_19195</name>
</gene>
<dbReference type="InterPro" id="IPR002371">
    <property type="entry name" value="FlgK"/>
</dbReference>